<evidence type="ECO:0000313" key="2">
    <source>
        <dbReference type="Proteomes" id="UP001138500"/>
    </source>
</evidence>
<dbReference type="AlphaFoldDB" id="A0A9W7T0T2"/>
<reference evidence="1 2" key="1">
    <citation type="journal article" date="2018" name="IMA Fungus">
        <title>IMA Genome-F 10: Nine draft genome sequences of Claviceps purpurea s.lat., including C. arundinis, C. humidiphila, and C. cf. spartinae, pseudomolecules for the pitch canker pathogen Fusarium circinatum, draft genome of Davidsoniella eucalypti, Grosmannia galeiformis, Quambalaria eucalypti, and Teratosphaeria destructans.</title>
        <authorList>
            <person name="Wingfield B.D."/>
            <person name="Liu M."/>
            <person name="Nguyen H.D."/>
            <person name="Lane F.A."/>
            <person name="Morgan S.W."/>
            <person name="De Vos L."/>
            <person name="Wilken P.M."/>
            <person name="Duong T.A."/>
            <person name="Aylward J."/>
            <person name="Coetzee M.P."/>
            <person name="Dadej K."/>
            <person name="De Beer Z.W."/>
            <person name="Findlay W."/>
            <person name="Havenga M."/>
            <person name="Kolarik M."/>
            <person name="Menzies J.G."/>
            <person name="Naidoo K."/>
            <person name="Pochopski O."/>
            <person name="Shoukouhi P."/>
            <person name="Santana Q.C."/>
            <person name="Seifert K.A."/>
            <person name="Soal N."/>
            <person name="Steenkamp E.T."/>
            <person name="Tatham C.T."/>
            <person name="van der Nest M.A."/>
            <person name="Wingfield M.J."/>
        </authorList>
    </citation>
    <scope>NUCLEOTIDE SEQUENCE [LARGE SCALE GENOMIC DNA]</scope>
    <source>
        <strain evidence="1">CMW44962</strain>
    </source>
</reference>
<name>A0A9W7T0T2_9PEZI</name>
<gene>
    <name evidence="1" type="ORF">Tdes44962_MAKER06756</name>
</gene>
<dbReference type="EMBL" id="RIBY02000114">
    <property type="protein sequence ID" value="KAH9845182.1"/>
    <property type="molecule type" value="Genomic_DNA"/>
</dbReference>
<organism evidence="1 2">
    <name type="scientific">Teratosphaeria destructans</name>
    <dbReference type="NCBI Taxonomy" id="418781"/>
    <lineage>
        <taxon>Eukaryota</taxon>
        <taxon>Fungi</taxon>
        <taxon>Dikarya</taxon>
        <taxon>Ascomycota</taxon>
        <taxon>Pezizomycotina</taxon>
        <taxon>Dothideomycetes</taxon>
        <taxon>Dothideomycetidae</taxon>
        <taxon>Mycosphaerellales</taxon>
        <taxon>Teratosphaeriaceae</taxon>
        <taxon>Teratosphaeria</taxon>
    </lineage>
</organism>
<dbReference type="Proteomes" id="UP001138500">
    <property type="component" value="Unassembled WGS sequence"/>
</dbReference>
<reference evidence="1 2" key="2">
    <citation type="journal article" date="2021" name="Curr. Genet.">
        <title>Genetic response to nitrogen starvation in the aggressive Eucalyptus foliar pathogen Teratosphaeria destructans.</title>
        <authorList>
            <person name="Havenga M."/>
            <person name="Wingfield B.D."/>
            <person name="Wingfield M.J."/>
            <person name="Dreyer L.L."/>
            <person name="Roets F."/>
            <person name="Aylward J."/>
        </authorList>
    </citation>
    <scope>NUCLEOTIDE SEQUENCE [LARGE SCALE GENOMIC DNA]</scope>
    <source>
        <strain evidence="1">CMW44962</strain>
    </source>
</reference>
<evidence type="ECO:0000313" key="1">
    <source>
        <dbReference type="EMBL" id="KAH9845182.1"/>
    </source>
</evidence>
<comment type="caution">
    <text evidence="1">The sequence shown here is derived from an EMBL/GenBank/DDBJ whole genome shotgun (WGS) entry which is preliminary data.</text>
</comment>
<protein>
    <submittedName>
        <fullName evidence="1">Aba 3 protein</fullName>
    </submittedName>
</protein>
<accession>A0A9W7T0T2</accession>
<dbReference type="OrthoDB" id="2821964at2759"/>
<sequence length="379" mass="42928">MQFTKVHNKWYYPPDIADDLRDVALPEAVKQETLACAWEYTRCIIPQYTNWSRYVAFMRTIIIGIIAEFRGNMVDVSAGDDLLGYDLGEVLDDLFLGTSAHKEMAREYRSFLLITADKTSGRRQGQLFTRYVRALAVSPGQWFRMRDSDSLSRFSFAAALACNDYDTLSLTDAQMEIISEIAITMYDATAFFKHRSEGETNNTFAYVPPSVRIEAFHQARQVLWALDVAMAAKYDMHIICNFVRFFGGPIHMMMRRYRYVEEGLTIGRSETHAVIEGARKNDKLWNRVDAGGNAVRDLQRFQSVLAQNDLLMFDGLAGFLQQDHGTCTDCKIKERNGAVGAYQFGGVQLCNSCGDEWEAYVKSLPERASAVFPELSGSV</sequence>
<keyword evidence="2" id="KW-1185">Reference proteome</keyword>
<proteinExistence type="predicted"/>